<keyword evidence="4" id="KW-1185">Reference proteome</keyword>
<comment type="similarity">
    <text evidence="1 2">Belongs to the MEMO1 family.</text>
</comment>
<gene>
    <name evidence="3" type="primary">amrB</name>
    <name evidence="3" type="ORF">ORQ98_01200</name>
</gene>
<proteinExistence type="inferred from homology"/>
<evidence type="ECO:0000256" key="1">
    <source>
        <dbReference type="ARBA" id="ARBA00006315"/>
    </source>
</evidence>
<comment type="caution">
    <text evidence="3">The sequence shown here is derived from an EMBL/GenBank/DDBJ whole genome shotgun (WGS) entry which is preliminary data.</text>
</comment>
<sequence length="259" mass="28089">MEIRQPAVAGMFYPESPQDLGNTVKSLLAIDDPITMVPKVLIVPHAGYIYSGTVAAKAYHLLEPLKSTIQRVVMFGPSHRVPFTGLALPAAEAFNTPLGMINIDKTAIEQAAQLEDVQILDIAHTHEHCLEVQLPFLQTMLTSFQLIPFVVGHASAESVANVIEHFWGGPETLIVISSDLSHYHPYQEAKAIDAATTEKIKQLDYHLHGEEACGCKPINGILLTAKRKGLAVTTLDTRNSGDTAGPKDTVVGYGAYALR</sequence>
<reference evidence="3 4" key="1">
    <citation type="submission" date="2022-11" db="EMBL/GenBank/DDBJ databases">
        <title>Spartinivicinus poritis sp. nov., isolated from scleractinian coral Porites lutea.</title>
        <authorList>
            <person name="Zhang G."/>
            <person name="Cai L."/>
            <person name="Wei Q."/>
        </authorList>
    </citation>
    <scope>NUCLEOTIDE SEQUENCE [LARGE SCALE GENOMIC DNA]</scope>
    <source>
        <strain evidence="3 4">A2-2</strain>
    </source>
</reference>
<accession>A0ABT5U4V4</accession>
<evidence type="ECO:0000313" key="4">
    <source>
        <dbReference type="Proteomes" id="UP001528823"/>
    </source>
</evidence>
<evidence type="ECO:0000256" key="2">
    <source>
        <dbReference type="HAMAP-Rule" id="MF_00055"/>
    </source>
</evidence>
<dbReference type="HAMAP" id="MF_00055">
    <property type="entry name" value="MEMO1"/>
    <property type="match status" value="1"/>
</dbReference>
<dbReference type="EMBL" id="JAPMOU010000001">
    <property type="protein sequence ID" value="MDE1460572.1"/>
    <property type="molecule type" value="Genomic_DNA"/>
</dbReference>
<dbReference type="CDD" id="cd07361">
    <property type="entry name" value="MEMO_like"/>
    <property type="match status" value="1"/>
</dbReference>
<evidence type="ECO:0000313" key="3">
    <source>
        <dbReference type="EMBL" id="MDE1460572.1"/>
    </source>
</evidence>
<name>A0ABT5U4V4_9GAMM</name>
<dbReference type="NCBIfam" id="TIGR04336">
    <property type="entry name" value="AmmeMemoSam_B"/>
    <property type="match status" value="1"/>
</dbReference>
<dbReference type="Pfam" id="PF01875">
    <property type="entry name" value="Memo"/>
    <property type="match status" value="1"/>
</dbReference>
<dbReference type="PANTHER" id="PTHR11060">
    <property type="entry name" value="PROTEIN MEMO1"/>
    <property type="match status" value="1"/>
</dbReference>
<organism evidence="3 4">
    <name type="scientific">Spartinivicinus poritis</name>
    <dbReference type="NCBI Taxonomy" id="2994640"/>
    <lineage>
        <taxon>Bacteria</taxon>
        <taxon>Pseudomonadati</taxon>
        <taxon>Pseudomonadota</taxon>
        <taxon>Gammaproteobacteria</taxon>
        <taxon>Oceanospirillales</taxon>
        <taxon>Zooshikellaceae</taxon>
        <taxon>Spartinivicinus</taxon>
    </lineage>
</organism>
<dbReference type="Gene3D" id="3.40.830.10">
    <property type="entry name" value="LigB-like"/>
    <property type="match status" value="1"/>
</dbReference>
<dbReference type="PANTHER" id="PTHR11060:SF0">
    <property type="entry name" value="PROTEIN MEMO1"/>
    <property type="match status" value="1"/>
</dbReference>
<dbReference type="RefSeq" id="WP_274686943.1">
    <property type="nucleotide sequence ID" value="NZ_JAPMOU010000001.1"/>
</dbReference>
<dbReference type="Proteomes" id="UP001528823">
    <property type="component" value="Unassembled WGS sequence"/>
</dbReference>
<protein>
    <recommendedName>
        <fullName evidence="2">MEMO1 family protein ORQ98_01200</fullName>
    </recommendedName>
</protein>
<dbReference type="InterPro" id="IPR002737">
    <property type="entry name" value="MEMO1_fam"/>
</dbReference>